<evidence type="ECO:0000256" key="4">
    <source>
        <dbReference type="RuleBase" id="RU361277"/>
    </source>
</evidence>
<proteinExistence type="inferred from homology"/>
<dbReference type="InterPro" id="IPR011032">
    <property type="entry name" value="GroES-like_sf"/>
</dbReference>
<dbReference type="InterPro" id="IPR013149">
    <property type="entry name" value="ADH-like_C"/>
</dbReference>
<keyword evidence="2 4" id="KW-0862">Zinc</keyword>
<evidence type="ECO:0000313" key="7">
    <source>
        <dbReference type="EMBL" id="MCY1719056.1"/>
    </source>
</evidence>
<feature type="domain" description="Alcohol dehydrogenase-like N-terminal" evidence="6">
    <location>
        <begin position="23"/>
        <end position="133"/>
    </location>
</feature>
<dbReference type="PANTHER" id="PTHR43401">
    <property type="entry name" value="L-THREONINE 3-DEHYDROGENASE"/>
    <property type="match status" value="1"/>
</dbReference>
<keyword evidence="1 4" id="KW-0479">Metal-binding</keyword>
<dbReference type="PANTHER" id="PTHR43401:SF2">
    <property type="entry name" value="L-THREONINE 3-DEHYDROGENASE"/>
    <property type="match status" value="1"/>
</dbReference>
<comment type="cofactor">
    <cofactor evidence="4">
        <name>Zn(2+)</name>
        <dbReference type="ChEBI" id="CHEBI:29105"/>
    </cofactor>
</comment>
<keyword evidence="8" id="KW-1185">Reference proteome</keyword>
<evidence type="ECO:0000256" key="1">
    <source>
        <dbReference type="ARBA" id="ARBA00022723"/>
    </source>
</evidence>
<dbReference type="InterPro" id="IPR036291">
    <property type="entry name" value="NAD(P)-bd_dom_sf"/>
</dbReference>
<dbReference type="Pfam" id="PF00107">
    <property type="entry name" value="ADH_zinc_N"/>
    <property type="match status" value="1"/>
</dbReference>
<dbReference type="GO" id="GO:0016491">
    <property type="term" value="F:oxidoreductase activity"/>
    <property type="evidence" value="ECO:0007669"/>
    <property type="project" value="UniProtKB-KW"/>
</dbReference>
<dbReference type="Gene3D" id="3.90.180.10">
    <property type="entry name" value="Medium-chain alcohol dehydrogenases, catalytic domain"/>
    <property type="match status" value="1"/>
</dbReference>
<name>A0A9X3J546_9BACT</name>
<evidence type="ECO:0000256" key="3">
    <source>
        <dbReference type="ARBA" id="ARBA00023002"/>
    </source>
</evidence>
<reference evidence="7" key="1">
    <citation type="submission" date="2022-11" db="EMBL/GenBank/DDBJ databases">
        <title>Marilongibacter aestuarii gen. nov., sp. nov., isolated from tidal flat sediment.</title>
        <authorList>
            <person name="Jiayan W."/>
        </authorList>
    </citation>
    <scope>NUCLEOTIDE SEQUENCE</scope>
    <source>
        <strain evidence="7">Z1-6</strain>
    </source>
</reference>
<dbReference type="InterPro" id="IPR002328">
    <property type="entry name" value="ADH_Zn_CS"/>
</dbReference>
<keyword evidence="3" id="KW-0560">Oxidoreductase</keyword>
<dbReference type="Proteomes" id="UP001145087">
    <property type="component" value="Unassembled WGS sequence"/>
</dbReference>
<evidence type="ECO:0000259" key="6">
    <source>
        <dbReference type="Pfam" id="PF08240"/>
    </source>
</evidence>
<dbReference type="AlphaFoldDB" id="A0A9X3J546"/>
<dbReference type="Pfam" id="PF08240">
    <property type="entry name" value="ADH_N"/>
    <property type="match status" value="1"/>
</dbReference>
<dbReference type="SUPFAM" id="SSF50129">
    <property type="entry name" value="GroES-like"/>
    <property type="match status" value="1"/>
</dbReference>
<protein>
    <submittedName>
        <fullName evidence="7">Alcohol dehydrogenase catalytic domain-containing protein</fullName>
    </submittedName>
</protein>
<organism evidence="7 8">
    <name type="scientific">Draconibacterium aestuarii</name>
    <dbReference type="NCBI Taxonomy" id="2998507"/>
    <lineage>
        <taxon>Bacteria</taxon>
        <taxon>Pseudomonadati</taxon>
        <taxon>Bacteroidota</taxon>
        <taxon>Bacteroidia</taxon>
        <taxon>Marinilabiliales</taxon>
        <taxon>Prolixibacteraceae</taxon>
        <taxon>Draconibacterium</taxon>
    </lineage>
</organism>
<gene>
    <name evidence="7" type="ORF">OU798_01795</name>
</gene>
<dbReference type="RefSeq" id="WP_343331393.1">
    <property type="nucleotide sequence ID" value="NZ_JAPOHD010000005.1"/>
</dbReference>
<dbReference type="EMBL" id="JAPOHD010000005">
    <property type="protein sequence ID" value="MCY1719056.1"/>
    <property type="molecule type" value="Genomic_DNA"/>
</dbReference>
<evidence type="ECO:0000256" key="2">
    <source>
        <dbReference type="ARBA" id="ARBA00022833"/>
    </source>
</evidence>
<dbReference type="GO" id="GO:0008270">
    <property type="term" value="F:zinc ion binding"/>
    <property type="evidence" value="ECO:0007669"/>
    <property type="project" value="InterPro"/>
</dbReference>
<accession>A0A9X3J546</accession>
<comment type="similarity">
    <text evidence="4">Belongs to the zinc-containing alcohol dehydrogenase family.</text>
</comment>
<dbReference type="InterPro" id="IPR013154">
    <property type="entry name" value="ADH-like_N"/>
</dbReference>
<evidence type="ECO:0000259" key="5">
    <source>
        <dbReference type="Pfam" id="PF00107"/>
    </source>
</evidence>
<feature type="domain" description="Alcohol dehydrogenase-like C-terminal" evidence="5">
    <location>
        <begin position="173"/>
        <end position="307"/>
    </location>
</feature>
<dbReference type="Gene3D" id="3.40.50.720">
    <property type="entry name" value="NAD(P)-binding Rossmann-like Domain"/>
    <property type="match status" value="1"/>
</dbReference>
<evidence type="ECO:0000313" key="8">
    <source>
        <dbReference type="Proteomes" id="UP001145087"/>
    </source>
</evidence>
<comment type="caution">
    <text evidence="7">The sequence shown here is derived from an EMBL/GenBank/DDBJ whole genome shotgun (WGS) entry which is preliminary data.</text>
</comment>
<dbReference type="SUPFAM" id="SSF51735">
    <property type="entry name" value="NAD(P)-binding Rossmann-fold domains"/>
    <property type="match status" value="1"/>
</dbReference>
<dbReference type="PROSITE" id="PS00059">
    <property type="entry name" value="ADH_ZINC"/>
    <property type="match status" value="1"/>
</dbReference>
<sequence>MKASILSEYNKVEWKDVETPKCKPGEVLIKVTYGCICGSDQHIHKGEFHPRTKVPMIMGHEFGGTVAEVGKGVAGWEVGDKVAPDPIMWCGECPACKKGHYPACTSLKLIGIDSDGGFCEYISLPPSMLYKVPAHIPDKHVALVEVLSIGCHAKNRAGVQANDTIVIWGAGKVGLCILEAVRTVTENTVFIVDILDERLAIGPEYYENVIPINAEKENPVEKIKKLTGRKGVDIAFEAVGHAHEIDGGVNPVVGCIQSISGGGKVCVLGLGAEPAPVVFKELIWKEGTIITSRVSHGEFAEVIEHLENGRLKPDALISKVLHGSETQKGFELLDENPAENIKILLDFGSE</sequence>
<dbReference type="InterPro" id="IPR050129">
    <property type="entry name" value="Zn_alcohol_dh"/>
</dbReference>